<dbReference type="GO" id="GO:0016887">
    <property type="term" value="F:ATP hydrolysis activity"/>
    <property type="evidence" value="ECO:0007669"/>
    <property type="project" value="InterPro"/>
</dbReference>
<evidence type="ECO:0000259" key="1">
    <source>
        <dbReference type="Pfam" id="PF13304"/>
    </source>
</evidence>
<keyword evidence="2" id="KW-0067">ATP-binding</keyword>
<name>A0A9D9DCQ8_9GAMM</name>
<dbReference type="PANTHER" id="PTHR40396:SF1">
    <property type="entry name" value="ATPASE AAA-TYPE CORE DOMAIN-CONTAINING PROTEIN"/>
    <property type="match status" value="1"/>
</dbReference>
<dbReference type="Proteomes" id="UP000823631">
    <property type="component" value="Unassembled WGS sequence"/>
</dbReference>
<dbReference type="PANTHER" id="PTHR40396">
    <property type="entry name" value="ATPASE-LIKE PROTEIN"/>
    <property type="match status" value="1"/>
</dbReference>
<dbReference type="InterPro" id="IPR027417">
    <property type="entry name" value="P-loop_NTPase"/>
</dbReference>
<organism evidence="2 3">
    <name type="scientific">Candidatus Avisuccinivibrio stercorigallinarum</name>
    <dbReference type="NCBI Taxonomy" id="2840704"/>
    <lineage>
        <taxon>Bacteria</taxon>
        <taxon>Pseudomonadati</taxon>
        <taxon>Pseudomonadota</taxon>
        <taxon>Gammaproteobacteria</taxon>
        <taxon>Aeromonadales</taxon>
        <taxon>Succinivibrionaceae</taxon>
        <taxon>Succinivibrionaceae incertae sedis</taxon>
        <taxon>Candidatus Avisuccinivibrio</taxon>
    </lineage>
</organism>
<reference evidence="2" key="1">
    <citation type="submission" date="2020-10" db="EMBL/GenBank/DDBJ databases">
        <authorList>
            <person name="Gilroy R."/>
        </authorList>
    </citation>
    <scope>NUCLEOTIDE SEQUENCE</scope>
    <source>
        <strain evidence="2">17213</strain>
    </source>
</reference>
<dbReference type="Pfam" id="PF13304">
    <property type="entry name" value="AAA_21"/>
    <property type="match status" value="1"/>
</dbReference>
<dbReference type="SUPFAM" id="SSF52540">
    <property type="entry name" value="P-loop containing nucleoside triphosphate hydrolases"/>
    <property type="match status" value="1"/>
</dbReference>
<accession>A0A9D9DCQ8</accession>
<feature type="domain" description="ATPase AAA-type core" evidence="1">
    <location>
        <begin position="49"/>
        <end position="371"/>
    </location>
</feature>
<sequence length="445" mass="51510">MLISFTFQNWMSFKGESYFHTIADDDYNLNKLKLYHLEKYKTDIIPTSVIYGANASGKSNFFKALAFVKEFITQITLNNTIEVKPYIFDEETEHGESYFAVLLYVNGQMYHYEFVITKTEVIRETMVKIYLDDYTVIYNRENGAITFDASLERQDHLQLIFRITRRSQLFLQACRINNRNDFDEVYNWFADKLEIILPNQTLMPILPYFKDDHPLHQEITKILSDLDTGIEDLTAVKQTAGNSGLFLPISDVFKFMGTLQEGSFYRCFNPDNAQRMIIAKENGKMYLYNIGAVHTTKQGRTKIIELSQESEGVNRLFELLPIFAPGNLENKGKTYLIDELDRSLHPIVVAALLELFFEHCDNSDGQQLIFSCNDVQLFDQYYLRKDQFWLVENDKDAGSKISNIREYRQTKDDKALRKSYLTGNLGGIPHIGTIGLLDVSPCPEP</sequence>
<gene>
    <name evidence="2" type="ORF">IAB19_06175</name>
</gene>
<reference evidence="2" key="2">
    <citation type="journal article" date="2021" name="PeerJ">
        <title>Extensive microbial diversity within the chicken gut microbiome revealed by metagenomics and culture.</title>
        <authorList>
            <person name="Gilroy R."/>
            <person name="Ravi A."/>
            <person name="Getino M."/>
            <person name="Pursley I."/>
            <person name="Horton D.L."/>
            <person name="Alikhan N.F."/>
            <person name="Baker D."/>
            <person name="Gharbi K."/>
            <person name="Hall N."/>
            <person name="Watson M."/>
            <person name="Adriaenssens E.M."/>
            <person name="Foster-Nyarko E."/>
            <person name="Jarju S."/>
            <person name="Secka A."/>
            <person name="Antonio M."/>
            <person name="Oren A."/>
            <person name="Chaudhuri R.R."/>
            <person name="La Ragione R."/>
            <person name="Hildebrand F."/>
            <person name="Pallen M.J."/>
        </authorList>
    </citation>
    <scope>NUCLEOTIDE SEQUENCE</scope>
    <source>
        <strain evidence="2">17213</strain>
    </source>
</reference>
<dbReference type="AlphaFoldDB" id="A0A9D9DCQ8"/>
<keyword evidence="2" id="KW-0547">Nucleotide-binding</keyword>
<dbReference type="Gene3D" id="3.40.50.300">
    <property type="entry name" value="P-loop containing nucleotide triphosphate hydrolases"/>
    <property type="match status" value="1"/>
</dbReference>
<evidence type="ECO:0000313" key="2">
    <source>
        <dbReference type="EMBL" id="MBO8415947.1"/>
    </source>
</evidence>
<proteinExistence type="predicted"/>
<evidence type="ECO:0000313" key="3">
    <source>
        <dbReference type="Proteomes" id="UP000823631"/>
    </source>
</evidence>
<dbReference type="GO" id="GO:0005524">
    <property type="term" value="F:ATP binding"/>
    <property type="evidence" value="ECO:0007669"/>
    <property type="project" value="UniProtKB-KW"/>
</dbReference>
<dbReference type="InterPro" id="IPR003959">
    <property type="entry name" value="ATPase_AAA_core"/>
</dbReference>
<dbReference type="EMBL" id="JADINH010000131">
    <property type="protein sequence ID" value="MBO8415947.1"/>
    <property type="molecule type" value="Genomic_DNA"/>
</dbReference>
<protein>
    <submittedName>
        <fullName evidence="2">ATP-binding protein</fullName>
    </submittedName>
</protein>
<comment type="caution">
    <text evidence="2">The sequence shown here is derived from an EMBL/GenBank/DDBJ whole genome shotgun (WGS) entry which is preliminary data.</text>
</comment>